<comment type="caution">
    <text evidence="2">The sequence shown here is derived from an EMBL/GenBank/DDBJ whole genome shotgun (WGS) entry which is preliminary data.</text>
</comment>
<gene>
    <name evidence="2" type="ORF">GCM10010276_31660</name>
</gene>
<organism evidence="2 3">
    <name type="scientific">Streptomyces longisporus</name>
    <dbReference type="NCBI Taxonomy" id="1948"/>
    <lineage>
        <taxon>Bacteria</taxon>
        <taxon>Bacillati</taxon>
        <taxon>Actinomycetota</taxon>
        <taxon>Actinomycetes</taxon>
        <taxon>Kitasatosporales</taxon>
        <taxon>Streptomycetaceae</taxon>
        <taxon>Streptomyces</taxon>
    </lineage>
</organism>
<feature type="region of interest" description="Disordered" evidence="1">
    <location>
        <begin position="73"/>
        <end position="92"/>
    </location>
</feature>
<name>A0ABN3LTY5_STRLO</name>
<reference evidence="2 3" key="1">
    <citation type="journal article" date="2019" name="Int. J. Syst. Evol. Microbiol.">
        <title>The Global Catalogue of Microorganisms (GCM) 10K type strain sequencing project: providing services to taxonomists for standard genome sequencing and annotation.</title>
        <authorList>
            <consortium name="The Broad Institute Genomics Platform"/>
            <consortium name="The Broad Institute Genome Sequencing Center for Infectious Disease"/>
            <person name="Wu L."/>
            <person name="Ma J."/>
        </authorList>
    </citation>
    <scope>NUCLEOTIDE SEQUENCE [LARGE SCALE GENOMIC DNA]</scope>
    <source>
        <strain evidence="2 3">JCM 4395</strain>
    </source>
</reference>
<dbReference type="Proteomes" id="UP001501777">
    <property type="component" value="Unassembled WGS sequence"/>
</dbReference>
<sequence>MTCTASVPPKRDAQAVRRLDDGANALAELSGYLARVVEHPADGAAVSAAAESLGADSDIHPDVTVTVADRRMCRSPRQRAPGVRGAAPPSQR</sequence>
<proteinExistence type="predicted"/>
<keyword evidence="3" id="KW-1185">Reference proteome</keyword>
<protein>
    <submittedName>
        <fullName evidence="2">Uncharacterized protein</fullName>
    </submittedName>
</protein>
<accession>A0ABN3LTY5</accession>
<dbReference type="RefSeq" id="WP_344400864.1">
    <property type="nucleotide sequence ID" value="NZ_BAAASG010000007.1"/>
</dbReference>
<evidence type="ECO:0000256" key="1">
    <source>
        <dbReference type="SAM" id="MobiDB-lite"/>
    </source>
</evidence>
<evidence type="ECO:0000313" key="2">
    <source>
        <dbReference type="EMBL" id="GAA2490244.1"/>
    </source>
</evidence>
<evidence type="ECO:0000313" key="3">
    <source>
        <dbReference type="Proteomes" id="UP001501777"/>
    </source>
</evidence>
<dbReference type="EMBL" id="BAAASG010000007">
    <property type="protein sequence ID" value="GAA2490244.1"/>
    <property type="molecule type" value="Genomic_DNA"/>
</dbReference>